<evidence type="ECO:0000313" key="3">
    <source>
        <dbReference type="Proteomes" id="UP000054995"/>
    </source>
</evidence>
<keyword evidence="3" id="KW-1185">Reference proteome</keyword>
<dbReference type="OrthoDB" id="5931588at2759"/>
<proteinExistence type="predicted"/>
<name>A0A0V1F401_TRIPS</name>
<dbReference type="Proteomes" id="UP000054995">
    <property type="component" value="Unassembled WGS sequence"/>
</dbReference>
<organism evidence="1 3">
    <name type="scientific">Trichinella pseudospiralis</name>
    <name type="common">Parasitic roundworm</name>
    <dbReference type="NCBI Taxonomy" id="6337"/>
    <lineage>
        <taxon>Eukaryota</taxon>
        <taxon>Metazoa</taxon>
        <taxon>Ecdysozoa</taxon>
        <taxon>Nematoda</taxon>
        <taxon>Enoplea</taxon>
        <taxon>Dorylaimia</taxon>
        <taxon>Trichinellida</taxon>
        <taxon>Trichinellidae</taxon>
        <taxon>Trichinella</taxon>
    </lineage>
</organism>
<protein>
    <submittedName>
        <fullName evidence="1">Uncharacterized protein</fullName>
    </submittedName>
</protein>
<dbReference type="EMBL" id="JYDT01000340">
    <property type="protein sequence ID" value="KRY80747.1"/>
    <property type="molecule type" value="Genomic_DNA"/>
</dbReference>
<dbReference type="AlphaFoldDB" id="A0A0V1F401"/>
<gene>
    <name evidence="1" type="ORF">T4D_16170</name>
    <name evidence="2" type="ORF">T4D_2855</name>
</gene>
<evidence type="ECO:0000313" key="2">
    <source>
        <dbReference type="EMBL" id="KRY80747.1"/>
    </source>
</evidence>
<reference evidence="1 3" key="1">
    <citation type="submission" date="2015-01" db="EMBL/GenBank/DDBJ databases">
        <title>Evolution of Trichinella species and genotypes.</title>
        <authorList>
            <person name="Korhonen P.K."/>
            <person name="Edoardo P."/>
            <person name="Giuseppe L.R."/>
            <person name="Gasser R.B."/>
        </authorList>
    </citation>
    <scope>NUCLEOTIDE SEQUENCE [LARGE SCALE GENOMIC DNA]</scope>
    <source>
        <strain evidence="1">ISS470</strain>
    </source>
</reference>
<sequence length="59" mass="7138">MLSICKPFWKETIKLIYHEIISKKAFHTKRENSKEWTWTDVARLRISRDIPEITYGTEV</sequence>
<accession>A0A0V1F401</accession>
<comment type="caution">
    <text evidence="1">The sequence shown here is derived from an EMBL/GenBank/DDBJ whole genome shotgun (WGS) entry which is preliminary data.</text>
</comment>
<evidence type="ECO:0000313" key="1">
    <source>
        <dbReference type="EMBL" id="KRY80501.1"/>
    </source>
</evidence>
<dbReference type="EMBL" id="JYDT01000462">
    <property type="protein sequence ID" value="KRY80501.1"/>
    <property type="molecule type" value="Genomic_DNA"/>
</dbReference>